<dbReference type="AlphaFoldDB" id="A0A6L2ML97"/>
<dbReference type="Pfam" id="PF08284">
    <property type="entry name" value="RVP_2"/>
    <property type="match status" value="1"/>
</dbReference>
<accession>A0A6L2ML97</accession>
<sequence>MGTFLVNNRYSSVLFDSGTDRSFVSTTFSALLDVVPSILDVSYDVELADERVAETNIILRGYTLRLLGHLFNIDLMPVELGSFDVIIDMDWMEKYHAVIICDEKVIHIPYGNEVLIIQGSSVYSKRSGYHQLRVREDDYPNMAFRTRYGHY</sequence>
<keyword evidence="1" id="KW-0548">Nucleotidyltransferase</keyword>
<dbReference type="PANTHER" id="PTHR15503">
    <property type="entry name" value="LDOC1 RELATED"/>
    <property type="match status" value="1"/>
</dbReference>
<reference evidence="1" key="1">
    <citation type="journal article" date="2019" name="Sci. Rep.">
        <title>Draft genome of Tanacetum cinerariifolium, the natural source of mosquito coil.</title>
        <authorList>
            <person name="Yamashiro T."/>
            <person name="Shiraishi A."/>
            <person name="Satake H."/>
            <person name="Nakayama K."/>
        </authorList>
    </citation>
    <scope>NUCLEOTIDE SEQUENCE</scope>
</reference>
<name>A0A6L2ML97_TANCI</name>
<dbReference type="EMBL" id="BKCJ010006809">
    <property type="protein sequence ID" value="GEU74047.1"/>
    <property type="molecule type" value="Genomic_DNA"/>
</dbReference>
<keyword evidence="1" id="KW-0695">RNA-directed DNA polymerase</keyword>
<dbReference type="PANTHER" id="PTHR15503:SF45">
    <property type="entry name" value="RNA-DIRECTED DNA POLYMERASE HOMOLOG"/>
    <property type="match status" value="1"/>
</dbReference>
<dbReference type="Gene3D" id="2.40.70.10">
    <property type="entry name" value="Acid Proteases"/>
    <property type="match status" value="1"/>
</dbReference>
<dbReference type="CDD" id="cd00303">
    <property type="entry name" value="retropepsin_like"/>
    <property type="match status" value="1"/>
</dbReference>
<comment type="caution">
    <text evidence="1">The sequence shown here is derived from an EMBL/GenBank/DDBJ whole genome shotgun (WGS) entry which is preliminary data.</text>
</comment>
<protein>
    <submittedName>
        <fullName evidence="1">Reverse transcriptase domain-containing protein</fullName>
    </submittedName>
</protein>
<evidence type="ECO:0000313" key="1">
    <source>
        <dbReference type="EMBL" id="GEU74047.1"/>
    </source>
</evidence>
<gene>
    <name evidence="1" type="ORF">Tci_046025</name>
</gene>
<proteinExistence type="predicted"/>
<dbReference type="InterPro" id="IPR032567">
    <property type="entry name" value="RTL1-rel"/>
</dbReference>
<dbReference type="GO" id="GO:0003964">
    <property type="term" value="F:RNA-directed DNA polymerase activity"/>
    <property type="evidence" value="ECO:0007669"/>
    <property type="project" value="UniProtKB-KW"/>
</dbReference>
<dbReference type="InterPro" id="IPR021109">
    <property type="entry name" value="Peptidase_aspartic_dom_sf"/>
</dbReference>
<keyword evidence="1" id="KW-0808">Transferase</keyword>
<dbReference type="SUPFAM" id="SSF50630">
    <property type="entry name" value="Acid proteases"/>
    <property type="match status" value="1"/>
</dbReference>
<organism evidence="1">
    <name type="scientific">Tanacetum cinerariifolium</name>
    <name type="common">Dalmatian daisy</name>
    <name type="synonym">Chrysanthemum cinerariifolium</name>
    <dbReference type="NCBI Taxonomy" id="118510"/>
    <lineage>
        <taxon>Eukaryota</taxon>
        <taxon>Viridiplantae</taxon>
        <taxon>Streptophyta</taxon>
        <taxon>Embryophyta</taxon>
        <taxon>Tracheophyta</taxon>
        <taxon>Spermatophyta</taxon>
        <taxon>Magnoliopsida</taxon>
        <taxon>eudicotyledons</taxon>
        <taxon>Gunneridae</taxon>
        <taxon>Pentapetalae</taxon>
        <taxon>asterids</taxon>
        <taxon>campanulids</taxon>
        <taxon>Asterales</taxon>
        <taxon>Asteraceae</taxon>
        <taxon>Asteroideae</taxon>
        <taxon>Anthemideae</taxon>
        <taxon>Anthemidinae</taxon>
        <taxon>Tanacetum</taxon>
    </lineage>
</organism>